<reference evidence="1" key="1">
    <citation type="submission" date="2021-02" db="EMBL/GenBank/DDBJ databases">
        <authorList>
            <person name="Nowell W R."/>
        </authorList>
    </citation>
    <scope>NUCLEOTIDE SEQUENCE</scope>
</reference>
<keyword evidence="2" id="KW-1185">Reference proteome</keyword>
<dbReference type="AlphaFoldDB" id="A0A815F4W1"/>
<proteinExistence type="predicted"/>
<dbReference type="EMBL" id="CAJNOM010000285">
    <property type="protein sequence ID" value="CAF1320718.1"/>
    <property type="molecule type" value="Genomic_DNA"/>
</dbReference>
<evidence type="ECO:0000313" key="2">
    <source>
        <dbReference type="Proteomes" id="UP000663832"/>
    </source>
</evidence>
<comment type="caution">
    <text evidence="1">The sequence shown here is derived from an EMBL/GenBank/DDBJ whole genome shotgun (WGS) entry which is preliminary data.</text>
</comment>
<accession>A0A815F4W1</accession>
<organism evidence="1 2">
    <name type="scientific">Adineta steineri</name>
    <dbReference type="NCBI Taxonomy" id="433720"/>
    <lineage>
        <taxon>Eukaryota</taxon>
        <taxon>Metazoa</taxon>
        <taxon>Spiralia</taxon>
        <taxon>Gnathifera</taxon>
        <taxon>Rotifera</taxon>
        <taxon>Eurotatoria</taxon>
        <taxon>Bdelloidea</taxon>
        <taxon>Adinetida</taxon>
        <taxon>Adinetidae</taxon>
        <taxon>Adineta</taxon>
    </lineage>
</organism>
<name>A0A815F4W1_9BILA</name>
<gene>
    <name evidence="1" type="ORF">QVE165_LOCUS32326</name>
</gene>
<sequence>MQQTQGQNFHNPRLSTSSYSSLSAATTALLNGLLPGHRFSQTSGNAPTMAANLSTKQLLPMSLFFS</sequence>
<dbReference type="Proteomes" id="UP000663832">
    <property type="component" value="Unassembled WGS sequence"/>
</dbReference>
<evidence type="ECO:0000313" key="1">
    <source>
        <dbReference type="EMBL" id="CAF1320718.1"/>
    </source>
</evidence>
<protein>
    <submittedName>
        <fullName evidence="1">Uncharacterized protein</fullName>
    </submittedName>
</protein>